<accession>A0A2A7VSS7</accession>
<dbReference type="Proteomes" id="UP000220045">
    <property type="component" value="Unassembled WGS sequence"/>
</dbReference>
<protein>
    <submittedName>
        <fullName evidence="1">SMI1/KNR4 family protein</fullName>
    </submittedName>
</protein>
<name>A0A2A7VSS7_9BACI</name>
<evidence type="ECO:0000313" key="1">
    <source>
        <dbReference type="EMBL" id="PEJ02227.1"/>
    </source>
</evidence>
<reference evidence="1 2" key="1">
    <citation type="submission" date="2017-09" db="EMBL/GenBank/DDBJ databases">
        <title>Large-scale bioinformatics analysis of Bacillus genomes uncovers conserved roles of natural products in bacterial physiology.</title>
        <authorList>
            <consortium name="Agbiome Team Llc"/>
            <person name="Bleich R.M."/>
            <person name="Grubbs K.J."/>
            <person name="Santa Maria K.C."/>
            <person name="Allen S.E."/>
            <person name="Farag S."/>
            <person name="Shank E.A."/>
            <person name="Bowers A."/>
        </authorList>
    </citation>
    <scope>NUCLEOTIDE SEQUENCE [LARGE SCALE GENOMIC DNA]</scope>
    <source>
        <strain evidence="1 2">AFS004017</strain>
    </source>
</reference>
<organism evidence="1 2">
    <name type="scientific">Bacillus wiedmannii</name>
    <dbReference type="NCBI Taxonomy" id="1890302"/>
    <lineage>
        <taxon>Bacteria</taxon>
        <taxon>Bacillati</taxon>
        <taxon>Bacillota</taxon>
        <taxon>Bacilli</taxon>
        <taxon>Bacillales</taxon>
        <taxon>Bacillaceae</taxon>
        <taxon>Bacillus</taxon>
        <taxon>Bacillus cereus group</taxon>
    </lineage>
</organism>
<dbReference type="EMBL" id="NUEL01000058">
    <property type="protein sequence ID" value="PEJ02227.1"/>
    <property type="molecule type" value="Genomic_DNA"/>
</dbReference>
<comment type="caution">
    <text evidence="1">The sequence shown here is derived from an EMBL/GenBank/DDBJ whole genome shotgun (WGS) entry which is preliminary data.</text>
</comment>
<proteinExistence type="predicted"/>
<evidence type="ECO:0000313" key="2">
    <source>
        <dbReference type="Proteomes" id="UP000220045"/>
    </source>
</evidence>
<sequence length="234" mass="27453">MDQKLNYLKRYNKNVRILTIDEISRLNDNEIPIEWRELFYNDDIKGRIDLLLNIWRENVGTELRNTISYLNKHLTNIEIMNVEGAYSILYTIRNSKGDILYYEGCNPQKGQKNIELEDAWDKIPASIRSFYENVHDGFYYYASESMGLVPLESVTYLGDEDIEWSIIDDLEEPIKINLDSSFGFFTNGMGSYVAIDYNNCIDNTATFWSAKLKPKYNISFWSYVDEWIVIGFEA</sequence>
<dbReference type="AlphaFoldDB" id="A0A2A7VSS7"/>
<gene>
    <name evidence="1" type="ORF">CN684_26955</name>
</gene>
<dbReference type="RefSeq" id="WP_098096483.1">
    <property type="nucleotide sequence ID" value="NZ_JANDGI010000003.1"/>
</dbReference>